<evidence type="ECO:0000313" key="2">
    <source>
        <dbReference type="EMBL" id="KAF9479905.1"/>
    </source>
</evidence>
<dbReference type="EMBL" id="MU155204">
    <property type="protein sequence ID" value="KAF9479905.1"/>
    <property type="molecule type" value="Genomic_DNA"/>
</dbReference>
<dbReference type="Proteomes" id="UP000807469">
    <property type="component" value="Unassembled WGS sequence"/>
</dbReference>
<feature type="compositionally biased region" description="Acidic residues" evidence="1">
    <location>
        <begin position="166"/>
        <end position="180"/>
    </location>
</feature>
<sequence length="263" mass="28278">MSFVQTLCSVFGMTSSDDSSDVEAGTQPDSRVDSALTESNEIADLSELIESLKKITTQSDPSITSTNADISMASVDGGDDDVTPSLPPPPPYSNSNSNPNSNPKRTPTPNSFPNANPNATQNNFHHFRGLFGNAQQVTIHGGSFQVIHGDLHIADRGSDNGGGDFVDADSDMDSDSDSDSDGYYRPNGDGNAGSDKFQARIRAREEHKKRIDALLALARARSSSTQRVNPGIFFARPRGGRREEMYDGCEHARRATSEDSSDC</sequence>
<dbReference type="AlphaFoldDB" id="A0A9P6D154"/>
<accession>A0A9P6D154</accession>
<keyword evidence="3" id="KW-1185">Reference proteome</keyword>
<comment type="caution">
    <text evidence="2">The sequence shown here is derived from an EMBL/GenBank/DDBJ whole genome shotgun (WGS) entry which is preliminary data.</text>
</comment>
<evidence type="ECO:0000313" key="3">
    <source>
        <dbReference type="Proteomes" id="UP000807469"/>
    </source>
</evidence>
<protein>
    <submittedName>
        <fullName evidence="2">Uncharacterized protein</fullName>
    </submittedName>
</protein>
<evidence type="ECO:0000256" key="1">
    <source>
        <dbReference type="SAM" id="MobiDB-lite"/>
    </source>
</evidence>
<feature type="region of interest" description="Disordered" evidence="1">
    <location>
        <begin position="57"/>
        <end position="125"/>
    </location>
</feature>
<reference evidence="2" key="1">
    <citation type="submission" date="2020-11" db="EMBL/GenBank/DDBJ databases">
        <authorList>
            <consortium name="DOE Joint Genome Institute"/>
            <person name="Ahrendt S."/>
            <person name="Riley R."/>
            <person name="Andreopoulos W."/>
            <person name="Labutti K."/>
            <person name="Pangilinan J."/>
            <person name="Ruiz-Duenas F.J."/>
            <person name="Barrasa J.M."/>
            <person name="Sanchez-Garcia M."/>
            <person name="Camarero S."/>
            <person name="Miyauchi S."/>
            <person name="Serrano A."/>
            <person name="Linde D."/>
            <person name="Babiker R."/>
            <person name="Drula E."/>
            <person name="Ayuso-Fernandez I."/>
            <person name="Pacheco R."/>
            <person name="Padilla G."/>
            <person name="Ferreira P."/>
            <person name="Barriuso J."/>
            <person name="Kellner H."/>
            <person name="Castanera R."/>
            <person name="Alfaro M."/>
            <person name="Ramirez L."/>
            <person name="Pisabarro A.G."/>
            <person name="Kuo A."/>
            <person name="Tritt A."/>
            <person name="Lipzen A."/>
            <person name="He G."/>
            <person name="Yan M."/>
            <person name="Ng V."/>
            <person name="Cullen D."/>
            <person name="Martin F."/>
            <person name="Rosso M.-N."/>
            <person name="Henrissat B."/>
            <person name="Hibbett D."/>
            <person name="Martinez A.T."/>
            <person name="Grigoriev I.V."/>
        </authorList>
    </citation>
    <scope>NUCLEOTIDE SEQUENCE</scope>
    <source>
        <strain evidence="2">CIRM-BRFM 674</strain>
    </source>
</reference>
<proteinExistence type="predicted"/>
<feature type="region of interest" description="Disordered" evidence="1">
    <location>
        <begin position="158"/>
        <end position="196"/>
    </location>
</feature>
<gene>
    <name evidence="2" type="ORF">BDN70DRAFT_878328</name>
</gene>
<feature type="compositionally biased region" description="Polar residues" evidence="1">
    <location>
        <begin position="57"/>
        <end position="69"/>
    </location>
</feature>
<organism evidence="2 3">
    <name type="scientific">Pholiota conissans</name>
    <dbReference type="NCBI Taxonomy" id="109636"/>
    <lineage>
        <taxon>Eukaryota</taxon>
        <taxon>Fungi</taxon>
        <taxon>Dikarya</taxon>
        <taxon>Basidiomycota</taxon>
        <taxon>Agaricomycotina</taxon>
        <taxon>Agaricomycetes</taxon>
        <taxon>Agaricomycetidae</taxon>
        <taxon>Agaricales</taxon>
        <taxon>Agaricineae</taxon>
        <taxon>Strophariaceae</taxon>
        <taxon>Pholiota</taxon>
    </lineage>
</organism>
<feature type="compositionally biased region" description="Polar residues" evidence="1">
    <location>
        <begin position="112"/>
        <end position="124"/>
    </location>
</feature>
<name>A0A9P6D154_9AGAR</name>
<feature type="compositionally biased region" description="Low complexity" evidence="1">
    <location>
        <begin position="93"/>
        <end position="111"/>
    </location>
</feature>
<feature type="region of interest" description="Disordered" evidence="1">
    <location>
        <begin position="13"/>
        <end position="38"/>
    </location>
</feature>